<gene>
    <name evidence="8" type="ORF">C823_05438</name>
</gene>
<evidence type="ECO:0000259" key="7">
    <source>
        <dbReference type="PROSITE" id="PS51918"/>
    </source>
</evidence>
<dbReference type="InterPro" id="IPR023867">
    <property type="entry name" value="Sulphatase_maturase_rSAM"/>
</dbReference>
<comment type="caution">
    <text evidence="8">The sequence shown here is derived from an EMBL/GenBank/DDBJ whole genome shotgun (WGS) entry which is preliminary data.</text>
</comment>
<name>N1ZZP0_9FIRM</name>
<dbReference type="PANTHER" id="PTHR43273">
    <property type="entry name" value="ANAEROBIC SULFATASE-MATURATING ENZYME HOMOLOG ASLB-RELATED"/>
    <property type="match status" value="1"/>
</dbReference>
<evidence type="ECO:0000256" key="5">
    <source>
        <dbReference type="ARBA" id="ARBA00023004"/>
    </source>
</evidence>
<protein>
    <submittedName>
        <fullName evidence="8">Cys-rich peptide radical SAM maturase CcpM</fullName>
    </submittedName>
</protein>
<dbReference type="CDD" id="cd01335">
    <property type="entry name" value="Radical_SAM"/>
    <property type="match status" value="1"/>
</dbReference>
<sequence length="471" mass="54799">MDKPFIHFIKQNKDIFLFDVNTNMISKINQRIYEFLSLHREVATLNEADRFILENMKRIGMLKPNKIERIEHPMTELVGDILENNMTKMTLQVTQNCNFRCDYCVYSGSYHNRVHNNKRMDWDTAKAALDFLYLHSKNSVEVNISFYGGEPLLEIDLIKKCVNYARDIFKRKNILFNLTTNASLLTDDIIRYMNKEKFLLTISLDGPQEVHDKNRTFADGRRGTYAVVIDRIKRIKDLMPDFVERVTFNAVLDDQNDFVLINQYFTNEPVVKDIVITTNYINDVNRKDKINYGNMKNYVEVCNEKFVGMMYLLNRVSRESVSRLVVREIADIKDVVYKRKVSTQVMQTVTHPGGPCMPGVQRPFVNAYGKMYPCERVNETCNEMCIGNIYDGFDMDSVKRILNIGKITESACKKCWAFNFCTQCAVTADDGEKISPSIRLEKCNKIRDYVEGLIKDYIVLKECGCEFTKTL</sequence>
<evidence type="ECO:0000256" key="3">
    <source>
        <dbReference type="ARBA" id="ARBA00022691"/>
    </source>
</evidence>
<dbReference type="STRING" id="1235802.C823_05438"/>
<dbReference type="NCBIfam" id="TIGR04068">
    <property type="entry name" value="rSAM_ocin_clost"/>
    <property type="match status" value="1"/>
</dbReference>
<evidence type="ECO:0000256" key="2">
    <source>
        <dbReference type="ARBA" id="ARBA00022485"/>
    </source>
</evidence>
<proteinExistence type="predicted"/>
<dbReference type="EMBL" id="AQFT01000160">
    <property type="protein sequence ID" value="EMZ19613.1"/>
    <property type="molecule type" value="Genomic_DNA"/>
</dbReference>
<dbReference type="eggNOG" id="COG0641">
    <property type="taxonomic scope" value="Bacteria"/>
</dbReference>
<comment type="cofactor">
    <cofactor evidence="1">
        <name>[4Fe-4S] cluster</name>
        <dbReference type="ChEBI" id="CHEBI:49883"/>
    </cofactor>
</comment>
<dbReference type="Gene3D" id="3.20.20.70">
    <property type="entry name" value="Aldolase class I"/>
    <property type="match status" value="1"/>
</dbReference>
<dbReference type="PROSITE" id="PS01305">
    <property type="entry name" value="MOAA_NIFB_PQQE"/>
    <property type="match status" value="1"/>
</dbReference>
<dbReference type="PATRIC" id="fig|1235802.3.peg.5739"/>
<dbReference type="SFLD" id="SFLDG01384">
    <property type="entry name" value="thioether_bond_formation_requi"/>
    <property type="match status" value="1"/>
</dbReference>
<dbReference type="SFLD" id="SFLDG01067">
    <property type="entry name" value="SPASM/twitch_domain_containing"/>
    <property type="match status" value="1"/>
</dbReference>
<dbReference type="GO" id="GO:0051539">
    <property type="term" value="F:4 iron, 4 sulfur cluster binding"/>
    <property type="evidence" value="ECO:0007669"/>
    <property type="project" value="UniProtKB-KW"/>
</dbReference>
<dbReference type="InterPro" id="IPR058240">
    <property type="entry name" value="rSAM_sf"/>
</dbReference>
<dbReference type="PROSITE" id="PS51918">
    <property type="entry name" value="RADICAL_SAM"/>
    <property type="match status" value="1"/>
</dbReference>
<dbReference type="InterPro" id="IPR007197">
    <property type="entry name" value="rSAM"/>
</dbReference>
<dbReference type="InterPro" id="IPR000385">
    <property type="entry name" value="MoaA_NifB_PqqE_Fe-S-bd_CS"/>
</dbReference>
<dbReference type="InterPro" id="IPR013785">
    <property type="entry name" value="Aldolase_TIM"/>
</dbReference>
<dbReference type="SFLD" id="SFLDS00029">
    <property type="entry name" value="Radical_SAM"/>
    <property type="match status" value="1"/>
</dbReference>
<dbReference type="Pfam" id="PF04055">
    <property type="entry name" value="Radical_SAM"/>
    <property type="match status" value="1"/>
</dbReference>
<keyword evidence="5" id="KW-0408">Iron</keyword>
<keyword evidence="6" id="KW-0411">Iron-sulfur</keyword>
<dbReference type="AlphaFoldDB" id="N1ZZP0"/>
<evidence type="ECO:0000313" key="9">
    <source>
        <dbReference type="Proteomes" id="UP000012589"/>
    </source>
</evidence>
<dbReference type="GO" id="GO:0046872">
    <property type="term" value="F:metal ion binding"/>
    <property type="evidence" value="ECO:0007669"/>
    <property type="project" value="UniProtKB-KW"/>
</dbReference>
<evidence type="ECO:0000256" key="4">
    <source>
        <dbReference type="ARBA" id="ARBA00022723"/>
    </source>
</evidence>
<dbReference type="Proteomes" id="UP000012589">
    <property type="component" value="Unassembled WGS sequence"/>
</dbReference>
<dbReference type="InterPro" id="IPR024001">
    <property type="entry name" value="Cys-rich_pep_rSAM_mat_CcpM"/>
</dbReference>
<dbReference type="OrthoDB" id="9763993at2"/>
<evidence type="ECO:0000256" key="1">
    <source>
        <dbReference type="ARBA" id="ARBA00001966"/>
    </source>
</evidence>
<dbReference type="SUPFAM" id="SSF102114">
    <property type="entry name" value="Radical SAM enzymes"/>
    <property type="match status" value="1"/>
</dbReference>
<evidence type="ECO:0000313" key="8">
    <source>
        <dbReference type="EMBL" id="EMZ19613.1"/>
    </source>
</evidence>
<dbReference type="GO" id="GO:0016491">
    <property type="term" value="F:oxidoreductase activity"/>
    <property type="evidence" value="ECO:0007669"/>
    <property type="project" value="InterPro"/>
</dbReference>
<organism evidence="8 9">
    <name type="scientific">Eubacterium plexicaudatum ASF492</name>
    <dbReference type="NCBI Taxonomy" id="1235802"/>
    <lineage>
        <taxon>Bacteria</taxon>
        <taxon>Bacillati</taxon>
        <taxon>Bacillota</taxon>
        <taxon>Clostridia</taxon>
        <taxon>Eubacteriales</taxon>
        <taxon>Eubacteriaceae</taxon>
        <taxon>Eubacterium</taxon>
    </lineage>
</organism>
<dbReference type="HOGENOM" id="CLU_009273_3_4_9"/>
<reference evidence="8 9" key="1">
    <citation type="journal article" date="2014" name="Genome Announc.">
        <title>Draft genome sequences of the altered schaedler flora, a defined bacterial community from gnotobiotic mice.</title>
        <authorList>
            <person name="Wannemuehler M.J."/>
            <person name="Overstreet A.M."/>
            <person name="Ward D.V."/>
            <person name="Phillips G.J."/>
        </authorList>
    </citation>
    <scope>NUCLEOTIDE SEQUENCE [LARGE SCALE GENOMIC DNA]</scope>
    <source>
        <strain evidence="8 9">ASF492</strain>
    </source>
</reference>
<dbReference type="SFLD" id="SFLDG01386">
    <property type="entry name" value="main_SPASM_domain-containing"/>
    <property type="match status" value="1"/>
</dbReference>
<keyword evidence="4" id="KW-0479">Metal-binding</keyword>
<keyword evidence="9" id="KW-1185">Reference proteome</keyword>
<feature type="domain" description="Radical SAM core" evidence="7">
    <location>
        <begin position="83"/>
        <end position="323"/>
    </location>
</feature>
<accession>N1ZZP0</accession>
<keyword evidence="3" id="KW-0949">S-adenosyl-L-methionine</keyword>
<evidence type="ECO:0000256" key="6">
    <source>
        <dbReference type="ARBA" id="ARBA00023014"/>
    </source>
</evidence>
<keyword evidence="2" id="KW-0004">4Fe-4S</keyword>
<dbReference type="PANTHER" id="PTHR43273:SF8">
    <property type="entry name" value="RADICAL SAM DOMAIN PROTEIN"/>
    <property type="match status" value="1"/>
</dbReference>